<keyword evidence="3" id="KW-0223">Dioxygenase</keyword>
<feature type="binding site" evidence="5">
    <location>
        <position position="338"/>
    </location>
    <ligand>
        <name>Fe cation</name>
        <dbReference type="ChEBI" id="CHEBI:24875"/>
        <note>catalytic</note>
    </ligand>
</feature>
<evidence type="ECO:0000256" key="1">
    <source>
        <dbReference type="ARBA" id="ARBA00006787"/>
    </source>
</evidence>
<keyword evidence="3" id="KW-0560">Oxidoreductase</keyword>
<evidence type="ECO:0000313" key="7">
    <source>
        <dbReference type="Proteomes" id="UP001418222"/>
    </source>
</evidence>
<name>A0AAP0C184_9ASPA</name>
<dbReference type="GO" id="GO:0045549">
    <property type="term" value="F:9-cis-epoxycarotenoid dioxygenase activity"/>
    <property type="evidence" value="ECO:0007669"/>
    <property type="project" value="TreeGrafter"/>
</dbReference>
<gene>
    <name evidence="6" type="ORF">KSP39_PZI000691</name>
</gene>
<comment type="caution">
    <text evidence="6">The sequence shown here is derived from an EMBL/GenBank/DDBJ whole genome shotgun (WGS) entry which is preliminary data.</text>
</comment>
<dbReference type="Proteomes" id="UP001418222">
    <property type="component" value="Unassembled WGS sequence"/>
</dbReference>
<evidence type="ECO:0000256" key="3">
    <source>
        <dbReference type="ARBA" id="ARBA00022964"/>
    </source>
</evidence>
<comment type="similarity">
    <text evidence="1">Belongs to the carotenoid oxygenase family.</text>
</comment>
<evidence type="ECO:0000256" key="5">
    <source>
        <dbReference type="PIRSR" id="PIRSR604294-1"/>
    </source>
</evidence>
<feature type="binding site" evidence="5">
    <location>
        <position position="632"/>
    </location>
    <ligand>
        <name>Fe cation</name>
        <dbReference type="ChEBI" id="CHEBI:24875"/>
        <note>catalytic</note>
    </ligand>
</feature>
<keyword evidence="4 5" id="KW-0408">Iron</keyword>
<evidence type="ECO:0000256" key="2">
    <source>
        <dbReference type="ARBA" id="ARBA00022723"/>
    </source>
</evidence>
<dbReference type="GO" id="GO:0016121">
    <property type="term" value="P:carotene catabolic process"/>
    <property type="evidence" value="ECO:0007669"/>
    <property type="project" value="TreeGrafter"/>
</dbReference>
<dbReference type="AlphaFoldDB" id="A0AAP0C184"/>
<evidence type="ECO:0000256" key="4">
    <source>
        <dbReference type="ARBA" id="ARBA00023004"/>
    </source>
</evidence>
<protein>
    <recommendedName>
        <fullName evidence="8">Carotenoid cleavage dioxygenase 7</fullName>
    </recommendedName>
</protein>
<dbReference type="InterPro" id="IPR004294">
    <property type="entry name" value="Carotenoid_Oase"/>
</dbReference>
<dbReference type="GO" id="GO:0009570">
    <property type="term" value="C:chloroplast stroma"/>
    <property type="evidence" value="ECO:0007669"/>
    <property type="project" value="TreeGrafter"/>
</dbReference>
<feature type="binding site" evidence="5">
    <location>
        <position position="416"/>
    </location>
    <ligand>
        <name>Fe cation</name>
        <dbReference type="ChEBI" id="CHEBI:24875"/>
        <note>catalytic</note>
    </ligand>
</feature>
<dbReference type="EMBL" id="JBBWWQ010000001">
    <property type="protein sequence ID" value="KAK8957342.1"/>
    <property type="molecule type" value="Genomic_DNA"/>
</dbReference>
<accession>A0AAP0C184</accession>
<sequence length="645" mass="71421">MQAAPPRHFPPIPSPLPAIKQPPAGASISYNPHRSTTKTTIASAAISVSIPALIPPAIDPRFFPAADESSATAFWDYQMLFLSQRSETTEPIVLRAIDGAIPADFPRGTYYLTGPGIFADDHGSTLHPLDGHGYLRAFEFAGGGAARYSARYVDTAAAREEKYESDAGADGWRFTHRGPFSVLKGGKRVGNLKVMKNVANTAVVRWGRRLMCLWEGGDPYEIDASTMETIGTVDLIGESGEKERSRRRRVGGGGFRETAVDLAAALLRPVLHGVFNMPAKRLLSHYKIDGKRNRLLTLSCNAEDMLLPRSNFTFYEFDEKFELKQKKEFIIPDHLMIHDWAFTKNYYILFGNRIKLDLPGSMLAVCGLSPMISALSLNPSQSKTPIYLLPRFESPTNGQRDWRVPIEAPSQLWISHIANAFEEDDIGDNDGGGVNIQIQASACSYQWFDFQKMFGYNWKSRKLDPSFMNDSEGNKSRLPHLVKISIKLDQSGACRSCGAANSSSSWSWPADFPTINGALAGQRNKFLYAGTASGTRRFLPHFPFDSVVKLNCIDGTVASWCAGKRKFIGEPIFVARGEGGGEDDGYILVVEYLVSKLRCNLVILDAKKIGRANAVVARLEVPKNLYFPLGFHGFWDHQFTSKTKL</sequence>
<reference evidence="6 7" key="1">
    <citation type="journal article" date="2022" name="Nat. Plants">
        <title>Genomes of leafy and leafless Platanthera orchids illuminate the evolution of mycoheterotrophy.</title>
        <authorList>
            <person name="Li M.H."/>
            <person name="Liu K.W."/>
            <person name="Li Z."/>
            <person name="Lu H.C."/>
            <person name="Ye Q.L."/>
            <person name="Zhang D."/>
            <person name="Wang J.Y."/>
            <person name="Li Y.F."/>
            <person name="Zhong Z.M."/>
            <person name="Liu X."/>
            <person name="Yu X."/>
            <person name="Liu D.K."/>
            <person name="Tu X.D."/>
            <person name="Liu B."/>
            <person name="Hao Y."/>
            <person name="Liao X.Y."/>
            <person name="Jiang Y.T."/>
            <person name="Sun W.H."/>
            <person name="Chen J."/>
            <person name="Chen Y.Q."/>
            <person name="Ai Y."/>
            <person name="Zhai J.W."/>
            <person name="Wu S.S."/>
            <person name="Zhou Z."/>
            <person name="Hsiao Y.Y."/>
            <person name="Wu W.L."/>
            <person name="Chen Y.Y."/>
            <person name="Lin Y.F."/>
            <person name="Hsu J.L."/>
            <person name="Li C.Y."/>
            <person name="Wang Z.W."/>
            <person name="Zhao X."/>
            <person name="Zhong W.Y."/>
            <person name="Ma X.K."/>
            <person name="Ma L."/>
            <person name="Huang J."/>
            <person name="Chen G.Z."/>
            <person name="Huang M.Z."/>
            <person name="Huang L."/>
            <person name="Peng D.H."/>
            <person name="Luo Y.B."/>
            <person name="Zou S.Q."/>
            <person name="Chen S.P."/>
            <person name="Lan S."/>
            <person name="Tsai W.C."/>
            <person name="Van de Peer Y."/>
            <person name="Liu Z.J."/>
        </authorList>
    </citation>
    <scope>NUCLEOTIDE SEQUENCE [LARGE SCALE GENOMIC DNA]</scope>
    <source>
        <strain evidence="6">Lor287</strain>
    </source>
</reference>
<keyword evidence="2 5" id="KW-0479">Metal-binding</keyword>
<keyword evidence="7" id="KW-1185">Reference proteome</keyword>
<dbReference type="GO" id="GO:0046872">
    <property type="term" value="F:metal ion binding"/>
    <property type="evidence" value="ECO:0007669"/>
    <property type="project" value="UniProtKB-KW"/>
</dbReference>
<evidence type="ECO:0000313" key="6">
    <source>
        <dbReference type="EMBL" id="KAK8957342.1"/>
    </source>
</evidence>
<proteinExistence type="inferred from homology"/>
<dbReference type="PANTHER" id="PTHR10543">
    <property type="entry name" value="BETA-CAROTENE DIOXYGENASE"/>
    <property type="match status" value="1"/>
</dbReference>
<dbReference type="Pfam" id="PF03055">
    <property type="entry name" value="RPE65"/>
    <property type="match status" value="1"/>
</dbReference>
<organism evidence="6 7">
    <name type="scientific">Platanthera zijinensis</name>
    <dbReference type="NCBI Taxonomy" id="2320716"/>
    <lineage>
        <taxon>Eukaryota</taxon>
        <taxon>Viridiplantae</taxon>
        <taxon>Streptophyta</taxon>
        <taxon>Embryophyta</taxon>
        <taxon>Tracheophyta</taxon>
        <taxon>Spermatophyta</taxon>
        <taxon>Magnoliopsida</taxon>
        <taxon>Liliopsida</taxon>
        <taxon>Asparagales</taxon>
        <taxon>Orchidaceae</taxon>
        <taxon>Orchidoideae</taxon>
        <taxon>Orchideae</taxon>
        <taxon>Orchidinae</taxon>
        <taxon>Platanthera</taxon>
    </lineage>
</organism>
<dbReference type="PANTHER" id="PTHR10543:SF37">
    <property type="entry name" value="CAROTENOID CLEAVAGE DIOXYGENASE 7, CHLOROPLASTIC"/>
    <property type="match status" value="1"/>
</dbReference>
<evidence type="ECO:0008006" key="8">
    <source>
        <dbReference type="Google" id="ProtNLM"/>
    </source>
</evidence>
<comment type="cofactor">
    <cofactor evidence="5">
        <name>Fe(2+)</name>
        <dbReference type="ChEBI" id="CHEBI:29033"/>
    </cofactor>
    <text evidence="5">Binds 1 Fe(2+) ion per subunit.</text>
</comment>